<evidence type="ECO:0000256" key="1">
    <source>
        <dbReference type="ARBA" id="ARBA00022737"/>
    </source>
</evidence>
<feature type="region of interest" description="Disordered" evidence="3">
    <location>
        <begin position="242"/>
        <end position="265"/>
    </location>
</feature>
<dbReference type="PANTHER" id="PTHR46862:SF3">
    <property type="entry name" value="OS07G0661900 PROTEIN"/>
    <property type="match status" value="1"/>
</dbReference>
<evidence type="ECO:0000256" key="3">
    <source>
        <dbReference type="SAM" id="MobiDB-lite"/>
    </source>
</evidence>
<dbReference type="EMBL" id="WJXA01000007">
    <property type="protein sequence ID" value="KAF7139443.1"/>
    <property type="molecule type" value="Genomic_DNA"/>
</dbReference>
<sequence length="284" mass="31743">MATQEIYARREVYKALLRACSMTGDSEGAQRVFDAIQFAGIIPDVKLFGLLINAYLAGFEPSDKCIALILTAYETKNKLNKALDLLMELERDSIVVGKEALEVLVRWFRKLGVVEEVELVLREYASKQRYAFRSPEIGRFFYVLIVFSVTLLEVDATSAGRKGSAQPKTKKGHSKIWLAGDNYAFRIKFLGRFPVPSSSFSVFSIKSGTGNAHRGWKLEHFTWDKKGKPRLFATLVGYKDSKASSATKGPESEGSESQESEGLSSRGFCSINAMNVKRPTRNRI</sequence>
<dbReference type="AlphaFoldDB" id="A0A834LJH9"/>
<proteinExistence type="predicted"/>
<keyword evidence="1" id="KW-0677">Repeat</keyword>
<dbReference type="OrthoDB" id="185373at2759"/>
<evidence type="ECO:0008006" key="6">
    <source>
        <dbReference type="Google" id="ProtNLM"/>
    </source>
</evidence>
<organism evidence="4 5">
    <name type="scientific">Rhododendron simsii</name>
    <name type="common">Sims's rhododendron</name>
    <dbReference type="NCBI Taxonomy" id="118357"/>
    <lineage>
        <taxon>Eukaryota</taxon>
        <taxon>Viridiplantae</taxon>
        <taxon>Streptophyta</taxon>
        <taxon>Embryophyta</taxon>
        <taxon>Tracheophyta</taxon>
        <taxon>Spermatophyta</taxon>
        <taxon>Magnoliopsida</taxon>
        <taxon>eudicotyledons</taxon>
        <taxon>Gunneridae</taxon>
        <taxon>Pentapetalae</taxon>
        <taxon>asterids</taxon>
        <taxon>Ericales</taxon>
        <taxon>Ericaceae</taxon>
        <taxon>Ericoideae</taxon>
        <taxon>Rhodoreae</taxon>
        <taxon>Rhododendron</taxon>
    </lineage>
</organism>
<dbReference type="InterPro" id="IPR011990">
    <property type="entry name" value="TPR-like_helical_dom_sf"/>
</dbReference>
<accession>A0A834LJH9</accession>
<dbReference type="PANTHER" id="PTHR46862">
    <property type="entry name" value="OS07G0661900 PROTEIN"/>
    <property type="match status" value="1"/>
</dbReference>
<evidence type="ECO:0000313" key="4">
    <source>
        <dbReference type="EMBL" id="KAF7139443.1"/>
    </source>
</evidence>
<dbReference type="Gene3D" id="1.25.40.10">
    <property type="entry name" value="Tetratricopeptide repeat domain"/>
    <property type="match status" value="1"/>
</dbReference>
<protein>
    <recommendedName>
        <fullName evidence="6">Pentatricopeptide repeat-containing protein</fullName>
    </recommendedName>
</protein>
<feature type="repeat" description="PPR" evidence="2">
    <location>
        <begin position="9"/>
        <end position="43"/>
    </location>
</feature>
<dbReference type="PROSITE" id="PS51375">
    <property type="entry name" value="PPR"/>
    <property type="match status" value="1"/>
</dbReference>
<evidence type="ECO:0000313" key="5">
    <source>
        <dbReference type="Proteomes" id="UP000626092"/>
    </source>
</evidence>
<comment type="caution">
    <text evidence="4">The sequence shown here is derived from an EMBL/GenBank/DDBJ whole genome shotgun (WGS) entry which is preliminary data.</text>
</comment>
<dbReference type="InterPro" id="IPR002885">
    <property type="entry name" value="PPR_rpt"/>
</dbReference>
<name>A0A834LJH9_RHOSS</name>
<dbReference type="Proteomes" id="UP000626092">
    <property type="component" value="Unassembled WGS sequence"/>
</dbReference>
<gene>
    <name evidence="4" type="ORF">RHSIM_Rhsim07G0027000</name>
</gene>
<reference evidence="4" key="1">
    <citation type="submission" date="2019-11" db="EMBL/GenBank/DDBJ databases">
        <authorList>
            <person name="Liu Y."/>
            <person name="Hou J."/>
            <person name="Li T.-Q."/>
            <person name="Guan C.-H."/>
            <person name="Wu X."/>
            <person name="Wu H.-Z."/>
            <person name="Ling F."/>
            <person name="Zhang R."/>
            <person name="Shi X.-G."/>
            <person name="Ren J.-P."/>
            <person name="Chen E.-F."/>
            <person name="Sun J.-M."/>
        </authorList>
    </citation>
    <scope>NUCLEOTIDE SEQUENCE</scope>
    <source>
        <strain evidence="4">Adult_tree_wgs_1</strain>
        <tissue evidence="4">Leaves</tissue>
    </source>
</reference>
<keyword evidence="5" id="KW-1185">Reference proteome</keyword>
<evidence type="ECO:0000256" key="2">
    <source>
        <dbReference type="PROSITE-ProRule" id="PRU00708"/>
    </source>
</evidence>